<accession>A0ABS6HBK5</accession>
<proteinExistence type="inferred from homology"/>
<evidence type="ECO:0000256" key="1">
    <source>
        <dbReference type="ARBA" id="ARBA00009437"/>
    </source>
</evidence>
<dbReference type="PROSITE" id="PS50931">
    <property type="entry name" value="HTH_LYSR"/>
    <property type="match status" value="1"/>
</dbReference>
<comment type="similarity">
    <text evidence="1">Belongs to the LysR transcriptional regulatory family.</text>
</comment>
<evidence type="ECO:0000256" key="2">
    <source>
        <dbReference type="ARBA" id="ARBA00023015"/>
    </source>
</evidence>
<comment type="caution">
    <text evidence="6">The sequence shown here is derived from an EMBL/GenBank/DDBJ whole genome shotgun (WGS) entry which is preliminary data.</text>
</comment>
<protein>
    <submittedName>
        <fullName evidence="6">LysR family transcriptional regulator</fullName>
    </submittedName>
</protein>
<organism evidence="6 7">
    <name type="scientific">Falsiroseomonas oleicola</name>
    <dbReference type="NCBI Taxonomy" id="2801474"/>
    <lineage>
        <taxon>Bacteria</taxon>
        <taxon>Pseudomonadati</taxon>
        <taxon>Pseudomonadota</taxon>
        <taxon>Alphaproteobacteria</taxon>
        <taxon>Acetobacterales</taxon>
        <taxon>Roseomonadaceae</taxon>
        <taxon>Falsiroseomonas</taxon>
    </lineage>
</organism>
<evidence type="ECO:0000256" key="4">
    <source>
        <dbReference type="ARBA" id="ARBA00023163"/>
    </source>
</evidence>
<evidence type="ECO:0000313" key="7">
    <source>
        <dbReference type="Proteomes" id="UP000689967"/>
    </source>
</evidence>
<dbReference type="InterPro" id="IPR000847">
    <property type="entry name" value="LysR_HTH_N"/>
</dbReference>
<dbReference type="EMBL" id="JAERQM010000006">
    <property type="protein sequence ID" value="MBU8546112.1"/>
    <property type="molecule type" value="Genomic_DNA"/>
</dbReference>
<dbReference type="Pfam" id="PF03466">
    <property type="entry name" value="LysR_substrate"/>
    <property type="match status" value="1"/>
</dbReference>
<keyword evidence="3" id="KW-0238">DNA-binding</keyword>
<dbReference type="Proteomes" id="UP000689967">
    <property type="component" value="Unassembled WGS sequence"/>
</dbReference>
<reference evidence="6 7" key="1">
    <citation type="submission" date="2021-01" db="EMBL/GenBank/DDBJ databases">
        <title>Roseomonas sp. nov, a bacterium isolated from an oil production mixture in Yumen Oilfield.</title>
        <authorList>
            <person name="Wu D."/>
        </authorList>
    </citation>
    <scope>NUCLEOTIDE SEQUENCE [LARGE SCALE GENOMIC DNA]</scope>
    <source>
        <strain evidence="6 7">ROY-5-3</strain>
    </source>
</reference>
<dbReference type="InterPro" id="IPR005119">
    <property type="entry name" value="LysR_subst-bd"/>
</dbReference>
<keyword evidence="4" id="KW-0804">Transcription</keyword>
<feature type="domain" description="HTH lysR-type" evidence="5">
    <location>
        <begin position="1"/>
        <end position="58"/>
    </location>
</feature>
<evidence type="ECO:0000259" key="5">
    <source>
        <dbReference type="PROSITE" id="PS50931"/>
    </source>
</evidence>
<dbReference type="PANTHER" id="PTHR30126:SF40">
    <property type="entry name" value="HTH-TYPE TRANSCRIPTIONAL REGULATOR GLTR"/>
    <property type="match status" value="1"/>
</dbReference>
<keyword evidence="7" id="KW-1185">Reference proteome</keyword>
<dbReference type="Pfam" id="PF00126">
    <property type="entry name" value="HTH_1"/>
    <property type="match status" value="1"/>
</dbReference>
<evidence type="ECO:0000313" key="6">
    <source>
        <dbReference type="EMBL" id="MBU8546112.1"/>
    </source>
</evidence>
<sequence>MDAQDLKVFEAVARAGSMSMAAAELHTVQSNVTARVRKIESRLGLRLFERTPKGVILTAAGQRLLPYAQRLSSLLSDAQRAVLDTGTPQGALTLGSLETTLALRLAPALSEFAGTYPDVDLCLRTGTTRELLDDVIARRVEGAFVCGPLVHAEIEVELICQEELVLLSAPGATALRILANSVQPPRMIVLRLGCSYRQRLEEYLAHRGVPAPRVLEFGTLEAIFSAVSAGLGVTLLPRSLIGPVIKPGRLLVEPLEDGQGLVQTAFIRHREGYRSSALDAFLKSIRRHLGRALPNAT</sequence>
<dbReference type="RefSeq" id="WP_216878117.1">
    <property type="nucleotide sequence ID" value="NZ_JAERQM010000006.1"/>
</dbReference>
<gene>
    <name evidence="6" type="ORF">JJQ90_20485</name>
</gene>
<keyword evidence="2" id="KW-0805">Transcription regulation</keyword>
<dbReference type="PANTHER" id="PTHR30126">
    <property type="entry name" value="HTH-TYPE TRANSCRIPTIONAL REGULATOR"/>
    <property type="match status" value="1"/>
</dbReference>
<name>A0ABS6HBK5_9PROT</name>
<evidence type="ECO:0000256" key="3">
    <source>
        <dbReference type="ARBA" id="ARBA00023125"/>
    </source>
</evidence>